<keyword evidence="4" id="KW-0436">Ligase</keyword>
<dbReference type="Gene3D" id="3.30.1330.10">
    <property type="entry name" value="PurM-like, N-terminal domain"/>
    <property type="match status" value="1"/>
</dbReference>
<dbReference type="Pfam" id="PF02769">
    <property type="entry name" value="AIRS_C"/>
    <property type="match status" value="1"/>
</dbReference>
<dbReference type="FunFam" id="3.30.470.20:FF:000018">
    <property type="entry name" value="Trifunctional purine biosynthetic protein adenosine-3"/>
    <property type="match status" value="1"/>
</dbReference>
<proteinExistence type="inferred from homology"/>
<dbReference type="OrthoDB" id="2018833at2759"/>
<dbReference type="NCBIfam" id="TIGR00877">
    <property type="entry name" value="purD"/>
    <property type="match status" value="1"/>
</dbReference>
<dbReference type="InterPro" id="IPR011761">
    <property type="entry name" value="ATP-grasp"/>
</dbReference>
<dbReference type="GO" id="GO:0046084">
    <property type="term" value="P:adenine biosynthetic process"/>
    <property type="evidence" value="ECO:0007669"/>
    <property type="project" value="TreeGrafter"/>
</dbReference>
<evidence type="ECO:0000256" key="6">
    <source>
        <dbReference type="ARBA" id="ARBA00022741"/>
    </source>
</evidence>
<name>A0A316U2B9_9BASI</name>
<dbReference type="GO" id="GO:0046872">
    <property type="term" value="F:metal ion binding"/>
    <property type="evidence" value="ECO:0007669"/>
    <property type="project" value="UniProtKB-KW"/>
</dbReference>
<evidence type="ECO:0000256" key="13">
    <source>
        <dbReference type="ARBA" id="ARBA00047843"/>
    </source>
</evidence>
<keyword evidence="18" id="KW-1185">Reference proteome</keyword>
<dbReference type="InterPro" id="IPR013815">
    <property type="entry name" value="ATP_grasp_subdomain_1"/>
</dbReference>
<evidence type="ECO:0000256" key="8">
    <source>
        <dbReference type="ARBA" id="ARBA00022840"/>
    </source>
</evidence>
<comment type="function">
    <text evidence="11">Catalyzes the second and fifth step in the 'de novo' purine biosynthesis pathway; contains phosphoribosylamine--glycine ligase (GARS) and phosphoribosylformylglycinamidine cyclo-ligase (AIRS) activities.</text>
</comment>
<evidence type="ECO:0000256" key="11">
    <source>
        <dbReference type="ARBA" id="ARBA00029388"/>
    </source>
</evidence>
<dbReference type="NCBIfam" id="TIGR00878">
    <property type="entry name" value="purM"/>
    <property type="match status" value="1"/>
</dbReference>
<organism evidence="17 18">
    <name type="scientific">Pseudomicrostroma glucosiphilum</name>
    <dbReference type="NCBI Taxonomy" id="1684307"/>
    <lineage>
        <taxon>Eukaryota</taxon>
        <taxon>Fungi</taxon>
        <taxon>Dikarya</taxon>
        <taxon>Basidiomycota</taxon>
        <taxon>Ustilaginomycotina</taxon>
        <taxon>Exobasidiomycetes</taxon>
        <taxon>Microstromatales</taxon>
        <taxon>Microstromatales incertae sedis</taxon>
        <taxon>Pseudomicrostroma</taxon>
    </lineage>
</organism>
<keyword evidence="5" id="KW-0479">Metal-binding</keyword>
<evidence type="ECO:0000256" key="7">
    <source>
        <dbReference type="ARBA" id="ARBA00022755"/>
    </source>
</evidence>
<dbReference type="InterPro" id="IPR000115">
    <property type="entry name" value="PRibGlycinamide_synth"/>
</dbReference>
<evidence type="ECO:0000256" key="10">
    <source>
        <dbReference type="ARBA" id="ARBA00023268"/>
    </source>
</evidence>
<dbReference type="HAMAP" id="MF_00138">
    <property type="entry name" value="GARS"/>
    <property type="match status" value="1"/>
</dbReference>
<dbReference type="InterPro" id="IPR020562">
    <property type="entry name" value="PRibGlycinamide_synth_N"/>
</dbReference>
<evidence type="ECO:0000256" key="15">
    <source>
        <dbReference type="PROSITE-ProRule" id="PRU00409"/>
    </source>
</evidence>
<keyword evidence="8 15" id="KW-0067">ATP-binding</keyword>
<comment type="catalytic activity">
    <reaction evidence="14">
        <text>2-formamido-N(1)-(5-O-phospho-beta-D-ribosyl)acetamidine + ATP = 5-amino-1-(5-phospho-beta-D-ribosyl)imidazole + ADP + phosphate + H(+)</text>
        <dbReference type="Rhea" id="RHEA:23032"/>
        <dbReference type="ChEBI" id="CHEBI:15378"/>
        <dbReference type="ChEBI" id="CHEBI:30616"/>
        <dbReference type="ChEBI" id="CHEBI:43474"/>
        <dbReference type="ChEBI" id="CHEBI:137981"/>
        <dbReference type="ChEBI" id="CHEBI:147287"/>
        <dbReference type="ChEBI" id="CHEBI:456216"/>
        <dbReference type="EC" id="6.3.3.1"/>
    </reaction>
</comment>
<dbReference type="CDD" id="cd02196">
    <property type="entry name" value="PurM"/>
    <property type="match status" value="1"/>
</dbReference>
<dbReference type="InterPro" id="IPR036921">
    <property type="entry name" value="PurM-like_N_sf"/>
</dbReference>
<dbReference type="SUPFAM" id="SSF56059">
    <property type="entry name" value="Glutathione synthetase ATP-binding domain-like"/>
    <property type="match status" value="1"/>
</dbReference>
<dbReference type="GO" id="GO:0006189">
    <property type="term" value="P:'de novo' IMP biosynthetic process"/>
    <property type="evidence" value="ECO:0007669"/>
    <property type="project" value="UniProtKB-UniPathway"/>
</dbReference>
<dbReference type="RefSeq" id="XP_025346656.1">
    <property type="nucleotide sequence ID" value="XM_025492933.1"/>
</dbReference>
<reference evidence="17 18" key="1">
    <citation type="journal article" date="2018" name="Mol. Biol. Evol.">
        <title>Broad Genomic Sampling Reveals a Smut Pathogenic Ancestry of the Fungal Clade Ustilaginomycotina.</title>
        <authorList>
            <person name="Kijpornyongpan T."/>
            <person name="Mondo S.J."/>
            <person name="Barry K."/>
            <person name="Sandor L."/>
            <person name="Lee J."/>
            <person name="Lipzen A."/>
            <person name="Pangilinan J."/>
            <person name="LaButti K."/>
            <person name="Hainaut M."/>
            <person name="Henrissat B."/>
            <person name="Grigoriev I.V."/>
            <person name="Spatafora J.W."/>
            <person name="Aime M.C."/>
        </authorList>
    </citation>
    <scope>NUCLEOTIDE SEQUENCE [LARGE SCALE GENOMIC DNA]</scope>
    <source>
        <strain evidence="17 18">MCA 4718</strain>
    </source>
</reference>
<dbReference type="SUPFAM" id="SSF51246">
    <property type="entry name" value="Rudiment single hybrid motif"/>
    <property type="match status" value="1"/>
</dbReference>
<dbReference type="Gene3D" id="3.40.50.20">
    <property type="match status" value="1"/>
</dbReference>
<evidence type="ECO:0000256" key="1">
    <source>
        <dbReference type="ARBA" id="ARBA00004686"/>
    </source>
</evidence>
<dbReference type="Pfam" id="PF00586">
    <property type="entry name" value="AIRS"/>
    <property type="match status" value="1"/>
</dbReference>
<dbReference type="InterPro" id="IPR020559">
    <property type="entry name" value="PRibGlycinamide_synth_CS"/>
</dbReference>
<dbReference type="PANTHER" id="PTHR10520">
    <property type="entry name" value="TRIFUNCTIONAL PURINE BIOSYNTHETIC PROTEIN ADENOSINE-3-RELATED"/>
    <property type="match status" value="1"/>
</dbReference>
<dbReference type="HAMAP" id="MF_00741">
    <property type="entry name" value="AIRS"/>
    <property type="match status" value="1"/>
</dbReference>
<dbReference type="InterPro" id="IPR016188">
    <property type="entry name" value="PurM-like_N"/>
</dbReference>
<comment type="similarity">
    <text evidence="12">In the C-terminal section; belongs to the AIR synthase family.</text>
</comment>
<dbReference type="InterPro" id="IPR020561">
    <property type="entry name" value="PRibGlycinamid_synth_ATP-grasp"/>
</dbReference>
<feature type="domain" description="ATP-grasp" evidence="16">
    <location>
        <begin position="126"/>
        <end position="339"/>
    </location>
</feature>
<dbReference type="FunFam" id="3.90.600.10:FF:000001">
    <property type="entry name" value="Trifunctional purine biosynthetic protein adenosine-3"/>
    <property type="match status" value="1"/>
</dbReference>
<dbReference type="GO" id="GO:0005829">
    <property type="term" value="C:cytosol"/>
    <property type="evidence" value="ECO:0007669"/>
    <property type="project" value="TreeGrafter"/>
</dbReference>
<protein>
    <submittedName>
        <fullName evidence="17">Putative bifunctional purine ade1</fullName>
    </submittedName>
</protein>
<dbReference type="PROSITE" id="PS50975">
    <property type="entry name" value="ATP_GRASP"/>
    <property type="match status" value="1"/>
</dbReference>
<dbReference type="Gene3D" id="3.90.600.10">
    <property type="entry name" value="Phosphoribosylglycinamide synthetase, C-terminal domain"/>
    <property type="match status" value="1"/>
</dbReference>
<gene>
    <name evidence="17" type="ORF">BCV69DRAFT_284123</name>
</gene>
<comment type="pathway">
    <text evidence="2">Purine metabolism; IMP biosynthesis via de novo pathway; N(1)-(5-phospho-D-ribosyl)glycinamide from 5-phospho-alpha-D-ribose 1-diphosphate: step 2/2.</text>
</comment>
<keyword evidence="9" id="KW-0464">Manganese</keyword>
<evidence type="ECO:0000313" key="17">
    <source>
        <dbReference type="EMBL" id="PWN19496.1"/>
    </source>
</evidence>
<dbReference type="InterPro" id="IPR010918">
    <property type="entry name" value="PurM-like_C_dom"/>
</dbReference>
<dbReference type="PROSITE" id="PS00184">
    <property type="entry name" value="GARS"/>
    <property type="match status" value="1"/>
</dbReference>
<evidence type="ECO:0000313" key="18">
    <source>
        <dbReference type="Proteomes" id="UP000245942"/>
    </source>
</evidence>
<keyword evidence="6 15" id="KW-0547">Nucleotide-binding</keyword>
<comment type="pathway">
    <text evidence="1">Purine metabolism; IMP biosynthesis via de novo pathway; 5-amino-1-(5-phospho-D-ribosyl)imidazole from N(2)-formyl-N(1)-(5-phospho-D-ribosyl)glycinamide: step 2/2.</text>
</comment>
<evidence type="ECO:0000256" key="12">
    <source>
        <dbReference type="ARBA" id="ARBA00029444"/>
    </source>
</evidence>
<evidence type="ECO:0000256" key="5">
    <source>
        <dbReference type="ARBA" id="ARBA00022723"/>
    </source>
</evidence>
<evidence type="ECO:0000256" key="4">
    <source>
        <dbReference type="ARBA" id="ARBA00022598"/>
    </source>
</evidence>
<dbReference type="GeneID" id="37014667"/>
<comment type="catalytic activity">
    <reaction evidence="13">
        <text>5-phospho-beta-D-ribosylamine + glycine + ATP = N(1)-(5-phospho-beta-D-ribosyl)glycinamide + ADP + phosphate + H(+)</text>
        <dbReference type="Rhea" id="RHEA:17453"/>
        <dbReference type="ChEBI" id="CHEBI:15378"/>
        <dbReference type="ChEBI" id="CHEBI:30616"/>
        <dbReference type="ChEBI" id="CHEBI:43474"/>
        <dbReference type="ChEBI" id="CHEBI:57305"/>
        <dbReference type="ChEBI" id="CHEBI:58681"/>
        <dbReference type="ChEBI" id="CHEBI:143788"/>
        <dbReference type="ChEBI" id="CHEBI:456216"/>
        <dbReference type="EC" id="6.3.4.13"/>
    </reaction>
</comment>
<sequence>MPTSTLSPPAPALRILLLGAGGREHALAHHLLASPRVEQIFVAPGNGGTATLDAKRCKNIDVPAGVNGDWKQIVQWSREQQVNFVVPGPEQPLVDGVEQAFRDVGIPVFGPSPHAAQMEGSKAFSKDFMAKHSIPTADYKHFSASEISECLSYIESLGGAQAVVLKASGLAAGKGVILPETKEEAESTVRDILEKKIFGDAGSTLLIESRLTGPELSVLLFSDGYSHVSLPACQDHKRIGEGDTGPNTGGMGAYCPAPEATPEVVAAIERDVVEPSISGMRKDGFPFVGLLFIGLMITPQGPKVLEYNVRFGDPETEAVLELLDPAGASLADIMVACAERRLDSVDVKYKKGHSAVSIVLASGGYPGSYPKGKKITVGSVPEGVKVFHAGTSLSSSNELVTAGGRVIAVSAAGPTLFGALELAYKGVDAVDFEGKTFRRDIAHRALALASKSKQTNGEGFTYASAGVSVTNGNDLVDAIKPLAKSTRRPGCDASLGGFGGVFDLKATGYKDPVLVSGTDGVGTKLKVANDVGPHGHGGVGIDLVAMSVNDLLVQGAEPLYFLDYFSTSHLEVPLARSVIAGIAEGCLQAGCALIGGETAEMPGMYAAGEYDLAGFAVGAVEREGLLPRMDLIKAGDVLMGLRSSGVHSNGFSLVRKIVAHAGLSLDSACPWNSQAPSLGEDLLTPTRIYVKPLLPLLSVPDSTGIKALSHITGGGFTENVPRILPQHLGVSIDLSKWELPPVFQWLQKNGRVATKEMCRTFNCGVGMVLIVEADRVEEVKRGLSERGEDPIVMGRVESEAGVRYQGEDSWTSS</sequence>
<dbReference type="FunFam" id="3.90.650.10:FF:000019">
    <property type="entry name" value="Trifunctional purine biosynthetic protein adenosine-3"/>
    <property type="match status" value="1"/>
</dbReference>
<dbReference type="SMART" id="SM01209">
    <property type="entry name" value="GARS_A"/>
    <property type="match status" value="1"/>
</dbReference>
<evidence type="ECO:0000256" key="9">
    <source>
        <dbReference type="ARBA" id="ARBA00023211"/>
    </source>
</evidence>
<keyword evidence="10" id="KW-0511">Multifunctional enzyme</keyword>
<dbReference type="SUPFAM" id="SSF56042">
    <property type="entry name" value="PurM C-terminal domain-like"/>
    <property type="match status" value="1"/>
</dbReference>
<evidence type="ECO:0000259" key="16">
    <source>
        <dbReference type="PROSITE" id="PS50975"/>
    </source>
</evidence>
<dbReference type="GO" id="GO:0004641">
    <property type="term" value="F:phosphoribosylformylglycinamidine cyclo-ligase activity"/>
    <property type="evidence" value="ECO:0007669"/>
    <property type="project" value="UniProtKB-EC"/>
</dbReference>
<comment type="similarity">
    <text evidence="3">In the N-terminal section; belongs to the GARS family.</text>
</comment>
<evidence type="ECO:0000256" key="2">
    <source>
        <dbReference type="ARBA" id="ARBA00005174"/>
    </source>
</evidence>
<dbReference type="FunFam" id="3.30.1330.10:FF:000001">
    <property type="entry name" value="Phosphoribosylformylglycinamidine cyclo-ligase"/>
    <property type="match status" value="1"/>
</dbReference>
<dbReference type="InterPro" id="IPR004733">
    <property type="entry name" value="PurM_cligase"/>
</dbReference>
<dbReference type="Pfam" id="PF01071">
    <property type="entry name" value="GARS_A"/>
    <property type="match status" value="1"/>
</dbReference>
<evidence type="ECO:0000256" key="14">
    <source>
        <dbReference type="ARBA" id="ARBA00049057"/>
    </source>
</evidence>
<accession>A0A316U2B9</accession>
<dbReference type="Pfam" id="PF02844">
    <property type="entry name" value="GARS_N"/>
    <property type="match status" value="1"/>
</dbReference>
<dbReference type="GO" id="GO:0005524">
    <property type="term" value="F:ATP binding"/>
    <property type="evidence" value="ECO:0007669"/>
    <property type="project" value="UniProtKB-UniRule"/>
</dbReference>
<dbReference type="Pfam" id="PF02843">
    <property type="entry name" value="GARS_C"/>
    <property type="match status" value="1"/>
</dbReference>
<dbReference type="InterPro" id="IPR037123">
    <property type="entry name" value="PRibGlycinamide_synth_C_sf"/>
</dbReference>
<dbReference type="SUPFAM" id="SSF52440">
    <property type="entry name" value="PreATP-grasp domain"/>
    <property type="match status" value="1"/>
</dbReference>
<evidence type="ECO:0000256" key="3">
    <source>
        <dbReference type="ARBA" id="ARBA00007423"/>
    </source>
</evidence>
<keyword evidence="7" id="KW-0658">Purine biosynthesis</keyword>
<dbReference type="InterPro" id="IPR016185">
    <property type="entry name" value="PreATP-grasp_dom_sf"/>
</dbReference>
<dbReference type="Proteomes" id="UP000245942">
    <property type="component" value="Unassembled WGS sequence"/>
</dbReference>
<dbReference type="Gene3D" id="3.90.650.10">
    <property type="entry name" value="PurM-like C-terminal domain"/>
    <property type="match status" value="1"/>
</dbReference>
<dbReference type="UniPathway" id="UPA00074">
    <property type="reaction ID" value="UER00125"/>
</dbReference>
<dbReference type="SUPFAM" id="SSF55326">
    <property type="entry name" value="PurM N-terminal domain-like"/>
    <property type="match status" value="1"/>
</dbReference>
<dbReference type="InterPro" id="IPR036676">
    <property type="entry name" value="PurM-like_C_sf"/>
</dbReference>
<dbReference type="Gene3D" id="3.30.470.20">
    <property type="entry name" value="ATP-grasp fold, B domain"/>
    <property type="match status" value="1"/>
</dbReference>
<dbReference type="InterPro" id="IPR020560">
    <property type="entry name" value="PRibGlycinamide_synth_C-dom"/>
</dbReference>
<dbReference type="AlphaFoldDB" id="A0A316U2B9"/>
<dbReference type="PANTHER" id="PTHR10520:SF12">
    <property type="entry name" value="TRIFUNCTIONAL PURINE BIOSYNTHETIC PROTEIN ADENOSINE-3"/>
    <property type="match status" value="1"/>
</dbReference>
<dbReference type="FunFam" id="3.40.50.20:FF:000006">
    <property type="entry name" value="Phosphoribosylamine--glycine ligase, chloroplastic"/>
    <property type="match status" value="1"/>
</dbReference>
<dbReference type="GO" id="GO:0004637">
    <property type="term" value="F:phosphoribosylamine-glycine ligase activity"/>
    <property type="evidence" value="ECO:0007669"/>
    <property type="project" value="UniProtKB-EC"/>
</dbReference>
<dbReference type="SMART" id="SM01210">
    <property type="entry name" value="GARS_C"/>
    <property type="match status" value="1"/>
</dbReference>
<dbReference type="STRING" id="1684307.A0A316U2B9"/>
<dbReference type="InterPro" id="IPR011054">
    <property type="entry name" value="Rudment_hybrid_motif"/>
</dbReference>
<dbReference type="EMBL" id="KZ819331">
    <property type="protein sequence ID" value="PWN19496.1"/>
    <property type="molecule type" value="Genomic_DNA"/>
</dbReference>
<dbReference type="Gene3D" id="3.30.1490.20">
    <property type="entry name" value="ATP-grasp fold, A domain"/>
    <property type="match status" value="1"/>
</dbReference>